<sequence>MPISYQRGHHLSIYKSDLNPPANMSESLPLEILILIIRKLPPQPPHIPIALPATDVLTKTFIALSLTNTAFHAIAIDYLYKYCLFIDKPWRLTALLRSLGTLQNSKGGISRQGMSPAIITSLVLKPYHNGTIADRRIAQEINALFTILAPNLKRLVIDMELRSLYPEDDDEGIRPILRMAFEKLTAIEVFCSTRDELFLNLHWPLHPEPPVWSYWPKLTTLALYNVDMENFMPYVKVMDSIKTLVLTNADSIDDLHERWNGEFHGYTGYEICPTRPSTVAAMRELLKDEQHLEIIIVNNHDYQDFLDEALGTSRYLTTSFVDVPMPPNVHYPEALQEWTKNLIISGIPLEMVERVNVQDLRWIHWND</sequence>
<evidence type="ECO:0000313" key="2">
    <source>
        <dbReference type="Proteomes" id="UP000701801"/>
    </source>
</evidence>
<dbReference type="OrthoDB" id="6365676at2759"/>
<reference evidence="1" key="1">
    <citation type="submission" date="2021-07" db="EMBL/GenBank/DDBJ databases">
        <authorList>
            <person name="Durling M."/>
        </authorList>
    </citation>
    <scope>NUCLEOTIDE SEQUENCE</scope>
</reference>
<keyword evidence="2" id="KW-1185">Reference proteome</keyword>
<dbReference type="Proteomes" id="UP000701801">
    <property type="component" value="Unassembled WGS sequence"/>
</dbReference>
<comment type="caution">
    <text evidence="1">The sequence shown here is derived from an EMBL/GenBank/DDBJ whole genome shotgun (WGS) entry which is preliminary data.</text>
</comment>
<protein>
    <submittedName>
        <fullName evidence="1">Uncharacterized protein</fullName>
    </submittedName>
</protein>
<organism evidence="1 2">
    <name type="scientific">Hymenoscyphus albidus</name>
    <dbReference type="NCBI Taxonomy" id="595503"/>
    <lineage>
        <taxon>Eukaryota</taxon>
        <taxon>Fungi</taxon>
        <taxon>Dikarya</taxon>
        <taxon>Ascomycota</taxon>
        <taxon>Pezizomycotina</taxon>
        <taxon>Leotiomycetes</taxon>
        <taxon>Helotiales</taxon>
        <taxon>Helotiaceae</taxon>
        <taxon>Hymenoscyphus</taxon>
    </lineage>
</organism>
<proteinExistence type="predicted"/>
<dbReference type="AlphaFoldDB" id="A0A9N9PZ84"/>
<evidence type="ECO:0000313" key="1">
    <source>
        <dbReference type="EMBL" id="CAG8973605.1"/>
    </source>
</evidence>
<accession>A0A9N9PZ84</accession>
<dbReference type="EMBL" id="CAJVRM010000076">
    <property type="protein sequence ID" value="CAG8973605.1"/>
    <property type="molecule type" value="Genomic_DNA"/>
</dbReference>
<name>A0A9N9PZ84_9HELO</name>
<gene>
    <name evidence="1" type="ORF">HYALB_00009757</name>
</gene>